<evidence type="ECO:0000259" key="6">
    <source>
        <dbReference type="Pfam" id="PF02782"/>
    </source>
</evidence>
<protein>
    <submittedName>
        <fullName evidence="7">Carbohydrate kinase</fullName>
    </submittedName>
</protein>
<sequence>MGNYLLGLDNGGTMVKAVIFDGNGKEVAGAAAKLRMITPEASMTERDMEELWEANCQVIREALAKAGGGAAEKICGIACSGHGKGLYLWGKDNKPAYNGIVSTDGRAWKYPEQWQKDGTAEKAFEKTYQRILASQPVSILNWFKEYKPEVLENTQWIFECKDYIRFRLTGEAFAEKTDYSGSGLMNLRDRCFDEELLALFGLKDLMRCLPPLKNATDVCGAVCKETAERTGLREGTPVSGGMFDIDACAVAMDVTDEKNLCVIAGTWSINEFLSKTPVLDGTIMMNSIFALPEYYLVEECSATSAGNHEWFTEMFLQQEKEEAKRLGMNVYQYTDRLAAEVGPADQNIIFLPFLYGSNYDPRAKACFVGLDSHHTRAQIIRAVLEGVVFCHMVHIEKLLLHMKPSAIRLAGGAANSPLWVQMFADVTGLPVEIVKVKELGALGCAMTAAVAAGLYSDCKDAAKHMVTIGDRVEPNMENHKIYQKKYELYRKVSDALSPLWGDFSQE</sequence>
<dbReference type="CDD" id="cd07802">
    <property type="entry name" value="ASKHA_NBD_FGGY_EcLyxK-like"/>
    <property type="match status" value="1"/>
</dbReference>
<dbReference type="Pfam" id="PF00370">
    <property type="entry name" value="FGGY_N"/>
    <property type="match status" value="1"/>
</dbReference>
<evidence type="ECO:0000259" key="5">
    <source>
        <dbReference type="Pfam" id="PF00370"/>
    </source>
</evidence>
<comment type="caution">
    <text evidence="7">The sequence shown here is derived from an EMBL/GenBank/DDBJ whole genome shotgun (WGS) entry which is preliminary data.</text>
</comment>
<organism evidence="7 8">
    <name type="scientific">[Clostridium] leptum</name>
    <dbReference type="NCBI Taxonomy" id="1535"/>
    <lineage>
        <taxon>Bacteria</taxon>
        <taxon>Bacillati</taxon>
        <taxon>Bacillota</taxon>
        <taxon>Clostridia</taxon>
        <taxon>Eubacteriales</taxon>
        <taxon>Oscillospiraceae</taxon>
        <taxon>Oscillospiraceae incertae sedis</taxon>
    </lineage>
</organism>
<dbReference type="InterPro" id="IPR018485">
    <property type="entry name" value="FGGY_C"/>
</dbReference>
<gene>
    <name evidence="7" type="ORF">DWY99_05910</name>
</gene>
<dbReference type="AlphaFoldDB" id="A0A412AYC1"/>
<dbReference type="PANTHER" id="PTHR43095:SF3">
    <property type="entry name" value="L-XYLULOSE_3-KETO-L-GULONATE KINASE"/>
    <property type="match status" value="1"/>
</dbReference>
<dbReference type="InterPro" id="IPR018483">
    <property type="entry name" value="Carb_kinase_FGGY_CS"/>
</dbReference>
<name>A0A412AYC1_9FIRM</name>
<evidence type="ECO:0000256" key="2">
    <source>
        <dbReference type="ARBA" id="ARBA00022679"/>
    </source>
</evidence>
<proteinExistence type="inferred from homology"/>
<evidence type="ECO:0000256" key="3">
    <source>
        <dbReference type="ARBA" id="ARBA00022777"/>
    </source>
</evidence>
<dbReference type="Proteomes" id="UP000284751">
    <property type="component" value="Unassembled WGS sequence"/>
</dbReference>
<keyword evidence="3 4" id="KW-0418">Kinase</keyword>
<dbReference type="InterPro" id="IPR000577">
    <property type="entry name" value="Carb_kinase_FGGY"/>
</dbReference>
<evidence type="ECO:0000256" key="1">
    <source>
        <dbReference type="ARBA" id="ARBA00009156"/>
    </source>
</evidence>
<evidence type="ECO:0000313" key="7">
    <source>
        <dbReference type="EMBL" id="RGQ41544.1"/>
    </source>
</evidence>
<evidence type="ECO:0000256" key="4">
    <source>
        <dbReference type="RuleBase" id="RU003733"/>
    </source>
</evidence>
<dbReference type="Pfam" id="PF02782">
    <property type="entry name" value="FGGY_C"/>
    <property type="match status" value="1"/>
</dbReference>
<dbReference type="InterPro" id="IPR050406">
    <property type="entry name" value="FGGY_Carb_Kinase"/>
</dbReference>
<dbReference type="GO" id="GO:0005975">
    <property type="term" value="P:carbohydrate metabolic process"/>
    <property type="evidence" value="ECO:0007669"/>
    <property type="project" value="InterPro"/>
</dbReference>
<keyword evidence="2 4" id="KW-0808">Transferase</keyword>
<dbReference type="PIRSF" id="PIRSF000538">
    <property type="entry name" value="GlpK"/>
    <property type="match status" value="1"/>
</dbReference>
<dbReference type="GO" id="GO:0016301">
    <property type="term" value="F:kinase activity"/>
    <property type="evidence" value="ECO:0007669"/>
    <property type="project" value="UniProtKB-KW"/>
</dbReference>
<comment type="similarity">
    <text evidence="1 4">Belongs to the FGGY kinase family.</text>
</comment>
<dbReference type="Gene3D" id="3.30.420.40">
    <property type="match status" value="2"/>
</dbReference>
<dbReference type="PANTHER" id="PTHR43095">
    <property type="entry name" value="SUGAR KINASE"/>
    <property type="match status" value="1"/>
</dbReference>
<evidence type="ECO:0000313" key="8">
    <source>
        <dbReference type="Proteomes" id="UP000284751"/>
    </source>
</evidence>
<dbReference type="InterPro" id="IPR018484">
    <property type="entry name" value="FGGY_N"/>
</dbReference>
<dbReference type="SUPFAM" id="SSF53067">
    <property type="entry name" value="Actin-like ATPase domain"/>
    <property type="match status" value="2"/>
</dbReference>
<dbReference type="EMBL" id="QRTC01000017">
    <property type="protein sequence ID" value="RGQ41544.1"/>
    <property type="molecule type" value="Genomic_DNA"/>
</dbReference>
<feature type="domain" description="Carbohydrate kinase FGGY N-terminal" evidence="5">
    <location>
        <begin position="4"/>
        <end position="249"/>
    </location>
</feature>
<dbReference type="PROSITE" id="PS00445">
    <property type="entry name" value="FGGY_KINASES_2"/>
    <property type="match status" value="1"/>
</dbReference>
<dbReference type="InterPro" id="IPR043129">
    <property type="entry name" value="ATPase_NBD"/>
</dbReference>
<reference evidence="7 8" key="1">
    <citation type="submission" date="2018-08" db="EMBL/GenBank/DDBJ databases">
        <title>A genome reference for cultivated species of the human gut microbiota.</title>
        <authorList>
            <person name="Zou Y."/>
            <person name="Xue W."/>
            <person name="Luo G."/>
        </authorList>
    </citation>
    <scope>NUCLEOTIDE SEQUENCE [LARGE SCALE GENOMIC DNA]</scope>
    <source>
        <strain evidence="7 8">AF28-26</strain>
    </source>
</reference>
<dbReference type="GO" id="GO:0016773">
    <property type="term" value="F:phosphotransferase activity, alcohol group as acceptor"/>
    <property type="evidence" value="ECO:0007669"/>
    <property type="project" value="InterPro"/>
</dbReference>
<feature type="domain" description="Carbohydrate kinase FGGY C-terminal" evidence="6">
    <location>
        <begin position="262"/>
        <end position="452"/>
    </location>
</feature>
<accession>A0A412AYC1</accession>